<evidence type="ECO:0000259" key="7">
    <source>
        <dbReference type="PROSITE" id="PS50089"/>
    </source>
</evidence>
<accession>A0A0C2N4R8</accession>
<keyword evidence="5" id="KW-0812">Transmembrane</keyword>
<dbReference type="SUPFAM" id="SSF57850">
    <property type="entry name" value="RING/U-box"/>
    <property type="match status" value="1"/>
</dbReference>
<feature type="chain" id="PRO_5002169189" description="RING-type domain-containing protein" evidence="6">
    <location>
        <begin position="19"/>
        <end position="437"/>
    </location>
</feature>
<feature type="region of interest" description="Disordered" evidence="4">
    <location>
        <begin position="381"/>
        <end position="437"/>
    </location>
</feature>
<evidence type="ECO:0000313" key="9">
    <source>
        <dbReference type="Proteomes" id="UP000031668"/>
    </source>
</evidence>
<dbReference type="GO" id="GO:0008270">
    <property type="term" value="F:zinc ion binding"/>
    <property type="evidence" value="ECO:0007669"/>
    <property type="project" value="UniProtKB-KW"/>
</dbReference>
<keyword evidence="6" id="KW-0732">Signal</keyword>
<evidence type="ECO:0000256" key="2">
    <source>
        <dbReference type="ARBA" id="ARBA00022833"/>
    </source>
</evidence>
<feature type="signal peptide" evidence="6">
    <location>
        <begin position="1"/>
        <end position="18"/>
    </location>
</feature>
<dbReference type="Gene3D" id="3.30.40.10">
    <property type="entry name" value="Zinc/RING finger domain, C3HC4 (zinc finger)"/>
    <property type="match status" value="1"/>
</dbReference>
<dbReference type="Pfam" id="PF13639">
    <property type="entry name" value="zf-RING_2"/>
    <property type="match status" value="1"/>
</dbReference>
<evidence type="ECO:0000256" key="3">
    <source>
        <dbReference type="PROSITE-ProRule" id="PRU00175"/>
    </source>
</evidence>
<comment type="caution">
    <text evidence="8">The sequence shown here is derived from an EMBL/GenBank/DDBJ whole genome shotgun (WGS) entry which is preliminary data.</text>
</comment>
<dbReference type="OrthoDB" id="8062037at2759"/>
<sequence>MFHFQLLWTLAALSPVLCRIYIHANSTILDDYEIDDIFYPAYVFPIVGDLYDVGEMCTDIDAKFTPTDRYVVHFILLQQSPNCTPYVQVSEALKRKYRYIIIAADWSAIKPVEKMLQNEADQLSAIIIVVSRKIGLLLSRYDYKTGSLLYVTWDEFNRFLVMIMPLMIIGCVTGLILLITGVVLLTKCLLRYIRRYRDRTRILRLPSKKCSAVVLDENCPICFEEYAIGEIVTYLSCGHGELVIDPEYHQICLSLWAGSECPLCRGPMFENKNSTPNRFLSFFTRSGRYSRIPENDSSASNLSLSNHNILNINQPIELTQSNTESTSIEVIVSQPSPAMESSHQSPDNNPIQKSVQVIVPQSNPPTVITPDQTPDDNIKNTNEGIIMPQSNPPISEVPEQEPDNNPKATTVEVIISPSNPPDMENPDQSHDNQNILV</sequence>
<protein>
    <recommendedName>
        <fullName evidence="7">RING-type domain-containing protein</fullName>
    </recommendedName>
</protein>
<proteinExistence type="predicted"/>
<evidence type="ECO:0000256" key="4">
    <source>
        <dbReference type="SAM" id="MobiDB-lite"/>
    </source>
</evidence>
<keyword evidence="1 3" id="KW-0479">Metal-binding</keyword>
<evidence type="ECO:0000256" key="5">
    <source>
        <dbReference type="SAM" id="Phobius"/>
    </source>
</evidence>
<feature type="compositionally biased region" description="Polar residues" evidence="4">
    <location>
        <begin position="381"/>
        <end position="393"/>
    </location>
</feature>
<evidence type="ECO:0000256" key="6">
    <source>
        <dbReference type="SAM" id="SignalP"/>
    </source>
</evidence>
<organism evidence="8 9">
    <name type="scientific">Thelohanellus kitauei</name>
    <name type="common">Myxosporean</name>
    <dbReference type="NCBI Taxonomy" id="669202"/>
    <lineage>
        <taxon>Eukaryota</taxon>
        <taxon>Metazoa</taxon>
        <taxon>Cnidaria</taxon>
        <taxon>Myxozoa</taxon>
        <taxon>Myxosporea</taxon>
        <taxon>Bivalvulida</taxon>
        <taxon>Platysporina</taxon>
        <taxon>Myxobolidae</taxon>
        <taxon>Thelohanellus</taxon>
    </lineage>
</organism>
<dbReference type="InterPro" id="IPR001841">
    <property type="entry name" value="Znf_RING"/>
</dbReference>
<dbReference type="EMBL" id="JWZT01001789">
    <property type="protein sequence ID" value="KII71350.1"/>
    <property type="molecule type" value="Genomic_DNA"/>
</dbReference>
<dbReference type="Proteomes" id="UP000031668">
    <property type="component" value="Unassembled WGS sequence"/>
</dbReference>
<keyword evidence="5" id="KW-1133">Transmembrane helix</keyword>
<evidence type="ECO:0000256" key="1">
    <source>
        <dbReference type="ARBA" id="ARBA00022771"/>
    </source>
</evidence>
<keyword evidence="9" id="KW-1185">Reference proteome</keyword>
<keyword evidence="5" id="KW-0472">Membrane</keyword>
<dbReference type="PROSITE" id="PS50089">
    <property type="entry name" value="ZF_RING_2"/>
    <property type="match status" value="1"/>
</dbReference>
<reference evidence="8 9" key="1">
    <citation type="journal article" date="2014" name="Genome Biol. Evol.">
        <title>The genome of the myxosporean Thelohanellus kitauei shows adaptations to nutrient acquisition within its fish host.</title>
        <authorList>
            <person name="Yang Y."/>
            <person name="Xiong J."/>
            <person name="Zhou Z."/>
            <person name="Huo F."/>
            <person name="Miao W."/>
            <person name="Ran C."/>
            <person name="Liu Y."/>
            <person name="Zhang J."/>
            <person name="Feng J."/>
            <person name="Wang M."/>
            <person name="Wang M."/>
            <person name="Wang L."/>
            <person name="Yao B."/>
        </authorList>
    </citation>
    <scope>NUCLEOTIDE SEQUENCE [LARGE SCALE GENOMIC DNA]</scope>
    <source>
        <strain evidence="8">Wuqing</strain>
    </source>
</reference>
<dbReference type="InterPro" id="IPR013083">
    <property type="entry name" value="Znf_RING/FYVE/PHD"/>
</dbReference>
<keyword evidence="1 3" id="KW-0863">Zinc-finger</keyword>
<keyword evidence="2" id="KW-0862">Zinc</keyword>
<gene>
    <name evidence="8" type="ORF">RF11_05260</name>
</gene>
<name>A0A0C2N4R8_THEKT</name>
<feature type="transmembrane region" description="Helical" evidence="5">
    <location>
        <begin position="159"/>
        <end position="185"/>
    </location>
</feature>
<feature type="domain" description="RING-type" evidence="7">
    <location>
        <begin position="219"/>
        <end position="265"/>
    </location>
</feature>
<dbReference type="AlphaFoldDB" id="A0A0C2N4R8"/>
<evidence type="ECO:0000313" key="8">
    <source>
        <dbReference type="EMBL" id="KII71350.1"/>
    </source>
</evidence>